<dbReference type="HOGENOM" id="CLU_1209191_0_0_14"/>
<sequence length="222" mass="24570">MAKTPTFCSVHLKIHVCPLNNKKAIASANESKIKEKMSRMLNPTSSQTPEPNKQKPEKGTIQFLLANAKKKNNAIKHNLGLDEEEKMTEGVSETDIKSKMAKLRANIGLNQELTTPTPSSKIILDPQLESYSNIIDQITSPNINNKTNDFSTEQSQKESQSKNQQKKVVSAASKQKSVDNTQLNVNKTPDEKAIILTKTEVEEMIAKAVDAALKKNGKNTKK</sequence>
<accession>R4UI97</accession>
<proteinExistence type="predicted"/>
<name>R4UI97_9MOLU</name>
<feature type="region of interest" description="Disordered" evidence="1">
    <location>
        <begin position="139"/>
        <end position="187"/>
    </location>
</feature>
<keyword evidence="3" id="KW-1185">Reference proteome</keyword>
<evidence type="ECO:0000256" key="1">
    <source>
        <dbReference type="SAM" id="MobiDB-lite"/>
    </source>
</evidence>
<evidence type="ECO:0000313" key="2">
    <source>
        <dbReference type="EMBL" id="AGM25036.1"/>
    </source>
</evidence>
<evidence type="ECO:0000313" key="3">
    <source>
        <dbReference type="Proteomes" id="UP000013964"/>
    </source>
</evidence>
<dbReference type="AlphaFoldDB" id="R4UI97"/>
<dbReference type="Proteomes" id="UP000013964">
    <property type="component" value="Chromosome"/>
</dbReference>
<reference evidence="2 3" key="1">
    <citation type="journal article" date="2013" name="Genome Biol. Evol.">
        <title>Complete genomes of two dipteran-associated spiroplasmas provided insights into the origin, dynamics, and impacts of viral invasion in spiroplasma.</title>
        <authorList>
            <person name="Ku C."/>
            <person name="Lo W.S."/>
            <person name="Chen L.L."/>
            <person name="Kuo C.H."/>
        </authorList>
    </citation>
    <scope>NUCLEOTIDE SEQUENCE [LARGE SCALE GENOMIC DNA]</scope>
    <source>
        <strain evidence="2 3">DF-1</strain>
    </source>
</reference>
<dbReference type="KEGG" id="scr:SCHRY_v1c04550"/>
<feature type="compositionally biased region" description="Low complexity" evidence="1">
    <location>
        <begin position="161"/>
        <end position="175"/>
    </location>
</feature>
<dbReference type="RefSeq" id="WP_016338861.1">
    <property type="nucleotide sequence ID" value="NC_021280.1"/>
</dbReference>
<gene>
    <name evidence="2" type="ORF">SCHRY_v1c04550</name>
</gene>
<feature type="compositionally biased region" description="Polar residues" evidence="1">
    <location>
        <begin position="139"/>
        <end position="152"/>
    </location>
</feature>
<protein>
    <submittedName>
        <fullName evidence="2">Uncharacterized protein</fullName>
    </submittedName>
</protein>
<dbReference type="OrthoDB" id="389687at2"/>
<dbReference type="EMBL" id="CP005077">
    <property type="protein sequence ID" value="AGM25036.1"/>
    <property type="molecule type" value="Genomic_DNA"/>
</dbReference>
<dbReference type="STRING" id="1276227.SCHRY_v1c04550"/>
<organism evidence="2 3">
    <name type="scientific">Spiroplasma chrysopicola DF-1</name>
    <dbReference type="NCBI Taxonomy" id="1276227"/>
    <lineage>
        <taxon>Bacteria</taxon>
        <taxon>Bacillati</taxon>
        <taxon>Mycoplasmatota</taxon>
        <taxon>Mollicutes</taxon>
        <taxon>Entomoplasmatales</taxon>
        <taxon>Spiroplasmataceae</taxon>
        <taxon>Spiroplasma</taxon>
    </lineage>
</organism>
<dbReference type="PATRIC" id="fig|1276227.3.peg.456"/>